<dbReference type="AlphaFoldDB" id="A0A9N8ELH9"/>
<keyword evidence="2" id="KW-0812">Transmembrane</keyword>
<comment type="caution">
    <text evidence="3">The sequence shown here is derived from an EMBL/GenBank/DDBJ whole genome shotgun (WGS) entry which is preliminary data.</text>
</comment>
<dbReference type="PANTHER" id="PTHR35399">
    <property type="entry name" value="SLR8030 PROTEIN"/>
    <property type="match status" value="1"/>
</dbReference>
<feature type="compositionally biased region" description="Low complexity" evidence="1">
    <location>
        <begin position="441"/>
        <end position="457"/>
    </location>
</feature>
<feature type="compositionally biased region" description="Polar residues" evidence="1">
    <location>
        <begin position="639"/>
        <end position="655"/>
    </location>
</feature>
<evidence type="ECO:0000256" key="2">
    <source>
        <dbReference type="SAM" id="Phobius"/>
    </source>
</evidence>
<proteinExistence type="predicted"/>
<protein>
    <submittedName>
        <fullName evidence="3">OsmC-like protein</fullName>
    </submittedName>
</protein>
<feature type="region of interest" description="Disordered" evidence="1">
    <location>
        <begin position="151"/>
        <end position="184"/>
    </location>
</feature>
<feature type="compositionally biased region" description="Pro residues" evidence="1">
    <location>
        <begin position="545"/>
        <end position="565"/>
    </location>
</feature>
<keyword evidence="2" id="KW-0472">Membrane</keyword>
<organism evidence="3 4">
    <name type="scientific">Seminavis robusta</name>
    <dbReference type="NCBI Taxonomy" id="568900"/>
    <lineage>
        <taxon>Eukaryota</taxon>
        <taxon>Sar</taxon>
        <taxon>Stramenopiles</taxon>
        <taxon>Ochrophyta</taxon>
        <taxon>Bacillariophyta</taxon>
        <taxon>Bacillariophyceae</taxon>
        <taxon>Bacillariophycidae</taxon>
        <taxon>Naviculales</taxon>
        <taxon>Naviculaceae</taxon>
        <taxon>Seminavis</taxon>
    </lineage>
</organism>
<feature type="region of interest" description="Disordered" evidence="1">
    <location>
        <begin position="246"/>
        <end position="585"/>
    </location>
</feature>
<gene>
    <name evidence="3" type="ORF">SEMRO_1312_G261820.1</name>
</gene>
<feature type="transmembrane region" description="Helical" evidence="2">
    <location>
        <begin position="73"/>
        <end position="97"/>
    </location>
</feature>
<dbReference type="OrthoDB" id="42504at2759"/>
<evidence type="ECO:0000313" key="3">
    <source>
        <dbReference type="EMBL" id="CAB9522525.1"/>
    </source>
</evidence>
<dbReference type="EMBL" id="CAICTM010001310">
    <property type="protein sequence ID" value="CAB9522525.1"/>
    <property type="molecule type" value="Genomic_DNA"/>
</dbReference>
<dbReference type="Proteomes" id="UP001153069">
    <property type="component" value="Unassembled WGS sequence"/>
</dbReference>
<sequence>MHHNKRRFSPWSGLSSPRVAADAGNSNTPRELKNTSKIDDPEVKFTFSHESSEGATSTSHLFRRVQNNNRRRYRAILSLISTMTLIATAIAIISVTIKKMATNNKNNQHDNNNNVDTTSDGLWFHKHTLAPGESPPISLPEVVDSTIDPETFSPTDSRGPLFTRPPIYNTIDSQTSPGMTPKPEDYQTNLGPTPLPTPKGPPPLFNFPPITIFRTPFPTVKPSTAPSFVPSQPYVYVNVLDKRPTFKDLTSSPLPPTAKPTNVPTGATSPPTAVPTSTPTMAPTTIAPSPSPTAVPSPSPTDRPTKGMPTTGESILPPTQKPTEKPFSPFLEIVFPGDDDDIGLFLYEEKPSTQPTSEPTQEPSTEEPTTEPTQTEEPTRQPVASQLMPTFRPTRNRPRRTPRPTEAPTTMEPTETPTTEEPTEMPSLSPTTLRPRRTRRPSAAPITMVPITTPPVTSTLAPISFATNKPTPRPTNTNEPTAKPTGTPTDGPSQAPTTEEPTHSPTTEEPTDTPTAGPTTRPPTPYPTQSGEPTKRPSTPEPTRRPTPNPTNIPTPNPTNIPTPLPTTAEPTPSPSPKPITPNPTFESIATVSVEIPPPPMTTAGMTYRPGDLTQRQAGLKLSTGLTARIIAQAGQPVSYDTTHTNSNRQRSTTPFHFRPDAGATFADTRPFNQGGWIYLSNSEMRPQDPPGGNGRGGVGAITFDSRGNVLNYEMRLSNTTWNCGGGRTPWNTWVSCEEAPKGVIWQVDPMGFREPQQLTMGSTGGRWESFTYDIRDRNEPHFFVTEDHVRGALIRFTPNRDQIDWQKPWDMLHADGTTDYLELTPNAQGTGGTYQWIPQREQGRNNAALYYPNCEGIDRNGEYIYFVSKRLMQLFELNLSDMTYTNITTVRGMFDGRPDQIARILTTGDEVQHDDDILYFTEEGGVDAGVHGRSSDGRFFTILEGPDYKDETSGLAFSPDGKHMYIAYQENGILLDVTREDGLPFHARSLNVKYHATAR</sequence>
<feature type="compositionally biased region" description="Low complexity" evidence="1">
    <location>
        <begin position="263"/>
        <end position="288"/>
    </location>
</feature>
<feature type="compositionally biased region" description="Low complexity" evidence="1">
    <location>
        <begin position="352"/>
        <end position="363"/>
    </location>
</feature>
<evidence type="ECO:0000256" key="1">
    <source>
        <dbReference type="SAM" id="MobiDB-lite"/>
    </source>
</evidence>
<feature type="compositionally biased region" description="Polar residues" evidence="1">
    <location>
        <begin position="484"/>
        <end position="495"/>
    </location>
</feature>
<feature type="compositionally biased region" description="Low complexity" evidence="1">
    <location>
        <begin position="404"/>
        <end position="433"/>
    </location>
</feature>
<reference evidence="3" key="1">
    <citation type="submission" date="2020-06" db="EMBL/GenBank/DDBJ databases">
        <authorList>
            <consortium name="Plant Systems Biology data submission"/>
        </authorList>
    </citation>
    <scope>NUCLEOTIDE SEQUENCE</scope>
    <source>
        <strain evidence="3">D6</strain>
    </source>
</reference>
<keyword evidence="2" id="KW-1133">Transmembrane helix</keyword>
<evidence type="ECO:0000313" key="4">
    <source>
        <dbReference type="Proteomes" id="UP001153069"/>
    </source>
</evidence>
<dbReference type="SUPFAM" id="SSF63825">
    <property type="entry name" value="YWTD domain"/>
    <property type="match status" value="1"/>
</dbReference>
<feature type="compositionally biased region" description="Pro residues" evidence="1">
    <location>
        <begin position="289"/>
        <end position="301"/>
    </location>
</feature>
<name>A0A9N8ELH9_9STRA</name>
<dbReference type="PANTHER" id="PTHR35399:SF2">
    <property type="entry name" value="DUF839 DOMAIN-CONTAINING PROTEIN"/>
    <property type="match status" value="1"/>
</dbReference>
<keyword evidence="4" id="KW-1185">Reference proteome</keyword>
<feature type="compositionally biased region" description="Basic and acidic residues" evidence="1">
    <location>
        <begin position="30"/>
        <end position="39"/>
    </location>
</feature>
<accession>A0A9N8ELH9</accession>
<feature type="compositionally biased region" description="Low complexity" evidence="1">
    <location>
        <begin position="496"/>
        <end position="519"/>
    </location>
</feature>
<feature type="compositionally biased region" description="Pro residues" evidence="1">
    <location>
        <begin position="572"/>
        <end position="582"/>
    </location>
</feature>
<feature type="compositionally biased region" description="Low complexity" evidence="1">
    <location>
        <begin position="467"/>
        <end position="481"/>
    </location>
</feature>
<feature type="region of interest" description="Disordered" evidence="1">
    <location>
        <begin position="1"/>
        <end position="39"/>
    </location>
</feature>
<feature type="region of interest" description="Disordered" evidence="1">
    <location>
        <begin position="639"/>
        <end position="669"/>
    </location>
</feature>